<comment type="caution">
    <text evidence="1">The sequence shown here is derived from an EMBL/GenBank/DDBJ whole genome shotgun (WGS) entry which is preliminary data.</text>
</comment>
<protein>
    <submittedName>
        <fullName evidence="1">Uncharacterized protein</fullName>
    </submittedName>
</protein>
<evidence type="ECO:0000313" key="1">
    <source>
        <dbReference type="EMBL" id="KAJ9086327.1"/>
    </source>
</evidence>
<evidence type="ECO:0000313" key="2">
    <source>
        <dbReference type="Proteomes" id="UP001165960"/>
    </source>
</evidence>
<name>A0ACC2UIX7_9FUNG</name>
<accession>A0ACC2UIX7</accession>
<reference evidence="1" key="1">
    <citation type="submission" date="2022-04" db="EMBL/GenBank/DDBJ databases">
        <title>Genome of the entomopathogenic fungus Entomophthora muscae.</title>
        <authorList>
            <person name="Elya C."/>
            <person name="Lovett B.R."/>
            <person name="Lee E."/>
            <person name="Macias A.M."/>
            <person name="Hajek A.E."/>
            <person name="De Bivort B.L."/>
            <person name="Kasson M.T."/>
            <person name="De Fine Licht H.H."/>
            <person name="Stajich J.E."/>
        </authorList>
    </citation>
    <scope>NUCLEOTIDE SEQUENCE</scope>
    <source>
        <strain evidence="1">Berkeley</strain>
    </source>
</reference>
<organism evidence="1 2">
    <name type="scientific">Entomophthora muscae</name>
    <dbReference type="NCBI Taxonomy" id="34485"/>
    <lineage>
        <taxon>Eukaryota</taxon>
        <taxon>Fungi</taxon>
        <taxon>Fungi incertae sedis</taxon>
        <taxon>Zoopagomycota</taxon>
        <taxon>Entomophthoromycotina</taxon>
        <taxon>Entomophthoromycetes</taxon>
        <taxon>Entomophthorales</taxon>
        <taxon>Entomophthoraceae</taxon>
        <taxon>Entomophthora</taxon>
    </lineage>
</organism>
<proteinExistence type="predicted"/>
<dbReference type="EMBL" id="QTSX02000723">
    <property type="protein sequence ID" value="KAJ9086327.1"/>
    <property type="molecule type" value="Genomic_DNA"/>
</dbReference>
<gene>
    <name evidence="1" type="ORF">DSO57_1005034</name>
</gene>
<sequence>MAKTLEGPTRTINWSNSSSDESHQEEFMAHGWFKYPSGHWGKKFNYGCTTPLPPNADVSLVRPNAFY</sequence>
<keyword evidence="2" id="KW-1185">Reference proteome</keyword>
<dbReference type="Proteomes" id="UP001165960">
    <property type="component" value="Unassembled WGS sequence"/>
</dbReference>